<proteinExistence type="predicted"/>
<accession>A0A8J7FDB1</accession>
<dbReference type="AlphaFoldDB" id="A0A8J7FDB1"/>
<reference evidence="3" key="1">
    <citation type="submission" date="2020-10" db="EMBL/GenBank/DDBJ databases">
        <title>Bacterium isolated from coastal waters sediment.</title>
        <authorList>
            <person name="Chen R.-J."/>
            <person name="Lu D.-C."/>
            <person name="Zhu K.-L."/>
            <person name="Du Z.-J."/>
        </authorList>
    </citation>
    <scope>NUCLEOTIDE SEQUENCE</scope>
    <source>
        <strain evidence="3">N1Y112</strain>
    </source>
</reference>
<evidence type="ECO:0000256" key="1">
    <source>
        <dbReference type="ARBA" id="ARBA00022801"/>
    </source>
</evidence>
<keyword evidence="1 3" id="KW-0378">Hydrolase</keyword>
<protein>
    <submittedName>
        <fullName evidence="3">Cysteine hydrolase</fullName>
    </submittedName>
</protein>
<dbReference type="PANTHER" id="PTHR43540">
    <property type="entry name" value="PEROXYUREIDOACRYLATE/UREIDOACRYLATE AMIDOHYDROLASE-RELATED"/>
    <property type="match status" value="1"/>
</dbReference>
<dbReference type="Proteomes" id="UP000640333">
    <property type="component" value="Unassembled WGS sequence"/>
</dbReference>
<sequence>MPNPSTTAVLITDPQNDFMSEKGAAWGLVKDNVTRLNTNENIASLMKAAKSADMQLFVSPHSYYEHDKHWHDRGPVQGLMNKIDMFRVDGPTTYANFKDSGADFYPPLKQYIEDGKTVITSPHKVYGPDSNDLVLQLRKRGIQTVLLGGFAANLCTDSHMRELTEQGFNVVVVKDAVGAPGEEAYQAALTNYNMIANAVWDTQQAVAFID</sequence>
<organism evidence="3 4">
    <name type="scientific">Pontibacterium sinense</name>
    <dbReference type="NCBI Taxonomy" id="2781979"/>
    <lineage>
        <taxon>Bacteria</taxon>
        <taxon>Pseudomonadati</taxon>
        <taxon>Pseudomonadota</taxon>
        <taxon>Gammaproteobacteria</taxon>
        <taxon>Oceanospirillales</taxon>
        <taxon>Oceanospirillaceae</taxon>
        <taxon>Pontibacterium</taxon>
    </lineage>
</organism>
<gene>
    <name evidence="3" type="ORF">IOQ59_09950</name>
</gene>
<dbReference type="Gene3D" id="3.40.50.850">
    <property type="entry name" value="Isochorismatase-like"/>
    <property type="match status" value="1"/>
</dbReference>
<dbReference type="EMBL" id="JADEYS010000008">
    <property type="protein sequence ID" value="MBE9397581.1"/>
    <property type="molecule type" value="Genomic_DNA"/>
</dbReference>
<dbReference type="InterPro" id="IPR000868">
    <property type="entry name" value="Isochorismatase-like_dom"/>
</dbReference>
<dbReference type="GO" id="GO:0016787">
    <property type="term" value="F:hydrolase activity"/>
    <property type="evidence" value="ECO:0007669"/>
    <property type="project" value="UniProtKB-KW"/>
</dbReference>
<dbReference type="Pfam" id="PF00857">
    <property type="entry name" value="Isochorismatase"/>
    <property type="match status" value="1"/>
</dbReference>
<comment type="caution">
    <text evidence="3">The sequence shown here is derived from an EMBL/GenBank/DDBJ whole genome shotgun (WGS) entry which is preliminary data.</text>
</comment>
<dbReference type="InterPro" id="IPR036380">
    <property type="entry name" value="Isochorismatase-like_sf"/>
</dbReference>
<keyword evidence="4" id="KW-1185">Reference proteome</keyword>
<evidence type="ECO:0000259" key="2">
    <source>
        <dbReference type="Pfam" id="PF00857"/>
    </source>
</evidence>
<evidence type="ECO:0000313" key="4">
    <source>
        <dbReference type="Proteomes" id="UP000640333"/>
    </source>
</evidence>
<evidence type="ECO:0000313" key="3">
    <source>
        <dbReference type="EMBL" id="MBE9397581.1"/>
    </source>
</evidence>
<dbReference type="SUPFAM" id="SSF52499">
    <property type="entry name" value="Isochorismatase-like hydrolases"/>
    <property type="match status" value="1"/>
</dbReference>
<feature type="domain" description="Isochorismatase-like" evidence="2">
    <location>
        <begin position="7"/>
        <end position="204"/>
    </location>
</feature>
<dbReference type="InterPro" id="IPR050272">
    <property type="entry name" value="Isochorismatase-like_hydrls"/>
</dbReference>
<name>A0A8J7FDB1_9GAMM</name>
<dbReference type="CDD" id="cd00431">
    <property type="entry name" value="cysteine_hydrolases"/>
    <property type="match status" value="1"/>
</dbReference>